<dbReference type="AlphaFoldDB" id="A0AA38N4W6"/>
<comment type="caution">
    <text evidence="2">The sequence shown here is derived from an EMBL/GenBank/DDBJ whole genome shotgun (WGS) entry which is preliminary data.</text>
</comment>
<accession>A0AA38N4W6</accession>
<keyword evidence="3" id="KW-1185">Reference proteome</keyword>
<feature type="region of interest" description="Disordered" evidence="1">
    <location>
        <begin position="298"/>
        <end position="326"/>
    </location>
</feature>
<evidence type="ECO:0000256" key="1">
    <source>
        <dbReference type="SAM" id="MobiDB-lite"/>
    </source>
</evidence>
<organism evidence="2 3">
    <name type="scientific">Lentinula guzmanii</name>
    <dbReference type="NCBI Taxonomy" id="2804957"/>
    <lineage>
        <taxon>Eukaryota</taxon>
        <taxon>Fungi</taxon>
        <taxon>Dikarya</taxon>
        <taxon>Basidiomycota</taxon>
        <taxon>Agaricomycotina</taxon>
        <taxon>Agaricomycetes</taxon>
        <taxon>Agaricomycetidae</taxon>
        <taxon>Agaricales</taxon>
        <taxon>Marasmiineae</taxon>
        <taxon>Omphalotaceae</taxon>
        <taxon>Lentinula</taxon>
    </lineage>
</organism>
<evidence type="ECO:0000313" key="2">
    <source>
        <dbReference type="EMBL" id="KAJ3736277.1"/>
    </source>
</evidence>
<reference evidence="2" key="1">
    <citation type="submission" date="2022-08" db="EMBL/GenBank/DDBJ databases">
        <authorList>
            <consortium name="DOE Joint Genome Institute"/>
            <person name="Min B."/>
            <person name="Sierra-Patev S."/>
            <person name="Naranjo-Ortiz M."/>
            <person name="Looney B."/>
            <person name="Konkel Z."/>
            <person name="Slot J.C."/>
            <person name="Sakamoto Y."/>
            <person name="Steenwyk J.L."/>
            <person name="Rokas A."/>
            <person name="Carro J."/>
            <person name="Camarero S."/>
            <person name="Ferreira P."/>
            <person name="Molpeceres G."/>
            <person name="Ruiz-duenas F.J."/>
            <person name="Serrano A."/>
            <person name="Henrissat B."/>
            <person name="Drula E."/>
            <person name="Hughes K.W."/>
            <person name="Mata J.L."/>
            <person name="Ishikawa N.K."/>
            <person name="Vargas-Isla R."/>
            <person name="Ushijima S."/>
            <person name="Smith C.A."/>
            <person name="Ahrendt S."/>
            <person name="Andreopoulos W."/>
            <person name="He G."/>
            <person name="LaButti K."/>
            <person name="Lipzen A."/>
            <person name="Ng V."/>
            <person name="Riley R."/>
            <person name="Sandor L."/>
            <person name="Barry K."/>
            <person name="Martinez A.T."/>
            <person name="Xiao Y."/>
            <person name="Gibbons J.G."/>
            <person name="Terashima K."/>
            <person name="Hibbett D.S."/>
            <person name="Grigoriev I.V."/>
        </authorList>
    </citation>
    <scope>NUCLEOTIDE SEQUENCE</scope>
    <source>
        <strain evidence="2">ET3784</strain>
    </source>
</reference>
<reference evidence="2" key="2">
    <citation type="journal article" date="2023" name="Proc. Natl. Acad. Sci. U.S.A.">
        <title>A global phylogenomic analysis of the shiitake genus Lentinula.</title>
        <authorList>
            <person name="Sierra-Patev S."/>
            <person name="Min B."/>
            <person name="Naranjo-Ortiz M."/>
            <person name="Looney B."/>
            <person name="Konkel Z."/>
            <person name="Slot J.C."/>
            <person name="Sakamoto Y."/>
            <person name="Steenwyk J.L."/>
            <person name="Rokas A."/>
            <person name="Carro J."/>
            <person name="Camarero S."/>
            <person name="Ferreira P."/>
            <person name="Molpeceres G."/>
            <person name="Ruiz-Duenas F.J."/>
            <person name="Serrano A."/>
            <person name="Henrissat B."/>
            <person name="Drula E."/>
            <person name="Hughes K.W."/>
            <person name="Mata J.L."/>
            <person name="Ishikawa N.K."/>
            <person name="Vargas-Isla R."/>
            <person name="Ushijima S."/>
            <person name="Smith C.A."/>
            <person name="Donoghue J."/>
            <person name="Ahrendt S."/>
            <person name="Andreopoulos W."/>
            <person name="He G."/>
            <person name="LaButti K."/>
            <person name="Lipzen A."/>
            <person name="Ng V."/>
            <person name="Riley R."/>
            <person name="Sandor L."/>
            <person name="Barry K."/>
            <person name="Martinez A.T."/>
            <person name="Xiao Y."/>
            <person name="Gibbons J.G."/>
            <person name="Terashima K."/>
            <person name="Grigoriev I.V."/>
            <person name="Hibbett D."/>
        </authorList>
    </citation>
    <scope>NUCLEOTIDE SEQUENCE</scope>
    <source>
        <strain evidence="2">ET3784</strain>
    </source>
</reference>
<proteinExistence type="predicted"/>
<evidence type="ECO:0008006" key="4">
    <source>
        <dbReference type="Google" id="ProtNLM"/>
    </source>
</evidence>
<evidence type="ECO:0000313" key="3">
    <source>
        <dbReference type="Proteomes" id="UP001176059"/>
    </source>
</evidence>
<gene>
    <name evidence="2" type="ORF">DFJ43DRAFT_1220983</name>
</gene>
<dbReference type="EMBL" id="JANVFO010000005">
    <property type="protein sequence ID" value="KAJ3736277.1"/>
    <property type="molecule type" value="Genomic_DNA"/>
</dbReference>
<sequence>MTKGKGNRSIAKVPSTRTIRSTISLPDDQSFRIIKLNQRTVILSVAENGVRLGNGTDIGSQVSGSERGFYVFAEKVTLSDLFSVTLNPDATATISTFNLTLSPVKESTIDVSGAPGTDNVTGASPSDSINGKSAGGVCTYIENCTSDTVQNLVLKARGGDGGDTNEKKGTAGNGGNGGKIWFFAYSYITEISGMLLFFAQHKSWNQTLPGNEPLTPVHAIVVFLQQILDVSKKLPALSSSSGHIQTVTDFLKPIEDICQRSETLQPPTVDNARDAVWDARQAVASQFNKDKLAIRTYIEPGQGGNPAPSLSGAERGKPGKSGTRGTILSSNFVREMNVALLRKQTTVMVHPDQCKMLFDRAITYWYFGRNETAIDLLNRLLRRTMFLPLGVADALSGAYTAQESLLGSRDSISSLVNTRKIAMQQNNVLQTGKVDFYGFGTHWVPRVSYTEYNDYISDAMNVFIKLEASYINYRAALDQQEQTNAAIQECASRINSTLSSMQEERKTLVESLTDTEIMINVSGPEVEQKHRDFMLQYDEFIQQVTRPPPKGISIGQLFNAALHMVKSGSKIIGAVEALGQLWSDFNGDPDHITSEVGVTVRREYLMATVKNSIATGLQDFTSELTPDELNGKFTLDGRVPKLILEEEKLRDIVTEYKNEAFAEAGEELLKAYDDFIQALSSRNDDIATYNSLIQRLVAQAEEKRKLTQMKELAQKGTLTNEDLEQMTGYIRMLFENARARVMRYLSMGQRALTFKILKSRDLLDLDSSVSHSADVPLSVTSDVLVTIRSNLQDLLLTATEENSGIPATFPSNWDTGTGKRRWLSADELKTYLSTKKVSLSIDPVFPRQKPSSLSSDFESSANVRVYRVRFYLQGLKAAECDSEPQMKAVIQHNGEETIISRRGVANFFDHSPLNTLHSYSVDELGRIVNIFDNGDLVAKTNDVKDSAFGAPGPFTKWNVDSSSAEWDGLDVSGVTSAYLEFFGTNYAFFS</sequence>
<protein>
    <recommendedName>
        <fullName evidence="4">Serine protein kinase</fullName>
    </recommendedName>
</protein>
<dbReference type="Proteomes" id="UP001176059">
    <property type="component" value="Unassembled WGS sequence"/>
</dbReference>
<name>A0AA38N4W6_9AGAR</name>